<dbReference type="Proteomes" id="UP000501991">
    <property type="component" value="Chromosome"/>
</dbReference>
<evidence type="ECO:0000313" key="2">
    <source>
        <dbReference type="EMBL" id="QID19755.1"/>
    </source>
</evidence>
<dbReference type="InterPro" id="IPR029063">
    <property type="entry name" value="SAM-dependent_MTases_sf"/>
</dbReference>
<reference evidence="2 3" key="1">
    <citation type="submission" date="2020-02" db="EMBL/GenBank/DDBJ databases">
        <title>Nitrogenibacter mangrovi gen. nov., sp. nov. isolated from mangrove sediment, a denitrifying betaproteobacterium.</title>
        <authorList>
            <person name="Liao H."/>
            <person name="Tian Y."/>
        </authorList>
    </citation>
    <scope>NUCLEOTIDE SEQUENCE [LARGE SCALE GENOMIC DNA]</scope>
    <source>
        <strain evidence="2 3">M9-3-2</strain>
    </source>
</reference>
<accession>A0A6C1BA56</accession>
<dbReference type="Pfam" id="PF13679">
    <property type="entry name" value="Methyltransf_32"/>
    <property type="match status" value="1"/>
</dbReference>
<evidence type="ECO:0000259" key="1">
    <source>
        <dbReference type="Pfam" id="PF13679"/>
    </source>
</evidence>
<dbReference type="GO" id="GO:0008168">
    <property type="term" value="F:methyltransferase activity"/>
    <property type="evidence" value="ECO:0007669"/>
    <property type="project" value="UniProtKB-KW"/>
</dbReference>
<keyword evidence="2" id="KW-0808">Transferase</keyword>
<dbReference type="KEGG" id="azq:G3580_07325"/>
<dbReference type="GO" id="GO:0032259">
    <property type="term" value="P:methylation"/>
    <property type="evidence" value="ECO:0007669"/>
    <property type="project" value="UniProtKB-KW"/>
</dbReference>
<sequence>MPLLDRFLALQDVLAAHEDLWRPQPFRGRDLPWRVQRPALAAAVDALGATQVAALEADPDALMAWLGTQVPALADLPMQVALPAMPRRMLAPTGPHFDWSIPGRKRAQIEAFAEHVTTDRAPVLEWCAGKGHLGRRLALAEAVPVRSLEIDSALAAHCEALARRAGLDQQAVCADALVPDSRLHVADRHVVALHACGELHRTLVRHAADDAARGYSIAPCCYYRWAGEVYRPLSAQATLRLDEGALRLAVTETVTAAARDQTRSRREQAFKLGFVALRAALTGTPYRSFKPVPPAWAREGFEAFCRRLAGREGVTLPDGLDWRHWEAAGWRRQDEVARDALVRHALRRALEVWLVADLALALETAGFETRVGVFCPRHLTPRNLLIDARR</sequence>
<organism evidence="2 3">
    <name type="scientific">Nitrogeniibacter mangrovi</name>
    <dbReference type="NCBI Taxonomy" id="2016596"/>
    <lineage>
        <taxon>Bacteria</taxon>
        <taxon>Pseudomonadati</taxon>
        <taxon>Pseudomonadota</taxon>
        <taxon>Betaproteobacteria</taxon>
        <taxon>Rhodocyclales</taxon>
        <taxon>Zoogloeaceae</taxon>
        <taxon>Nitrogeniibacter</taxon>
    </lineage>
</organism>
<keyword evidence="3" id="KW-1185">Reference proteome</keyword>
<dbReference type="SUPFAM" id="SSF53335">
    <property type="entry name" value="S-adenosyl-L-methionine-dependent methyltransferases"/>
    <property type="match status" value="1"/>
</dbReference>
<name>A0A6C1BA56_9RHOO</name>
<dbReference type="Gene3D" id="3.40.50.150">
    <property type="entry name" value="Vaccinia Virus protein VP39"/>
    <property type="match status" value="1"/>
</dbReference>
<dbReference type="PANTHER" id="PTHR13369">
    <property type="match status" value="1"/>
</dbReference>
<protein>
    <submittedName>
        <fullName evidence="2">Methyltransferase</fullName>
    </submittedName>
</protein>
<evidence type="ECO:0000313" key="3">
    <source>
        <dbReference type="Proteomes" id="UP000501991"/>
    </source>
</evidence>
<keyword evidence="2" id="KW-0489">Methyltransferase</keyword>
<dbReference type="PANTHER" id="PTHR13369:SF0">
    <property type="entry name" value="GLUTATHIONE S-TRANSFERASE C-TERMINAL DOMAIN-CONTAINING PROTEIN"/>
    <property type="match status" value="1"/>
</dbReference>
<feature type="domain" description="Methyltransferase" evidence="1">
    <location>
        <begin position="105"/>
        <end position="223"/>
    </location>
</feature>
<dbReference type="AlphaFoldDB" id="A0A6C1BA56"/>
<proteinExistence type="predicted"/>
<dbReference type="InterPro" id="IPR025714">
    <property type="entry name" value="Methyltranfer_dom"/>
</dbReference>
<gene>
    <name evidence="2" type="ORF">G3580_07325</name>
</gene>
<dbReference type="EMBL" id="CP048836">
    <property type="protein sequence ID" value="QID19755.1"/>
    <property type="molecule type" value="Genomic_DNA"/>
</dbReference>